<dbReference type="Proteomes" id="UP000499080">
    <property type="component" value="Unassembled WGS sequence"/>
</dbReference>
<dbReference type="EMBL" id="BGPR01000292">
    <property type="protein sequence ID" value="GBM10973.1"/>
    <property type="molecule type" value="Genomic_DNA"/>
</dbReference>
<accession>A0A4Y2D2Q3</accession>
<organism evidence="1 2">
    <name type="scientific">Araneus ventricosus</name>
    <name type="common">Orbweaver spider</name>
    <name type="synonym">Epeira ventricosa</name>
    <dbReference type="NCBI Taxonomy" id="182803"/>
    <lineage>
        <taxon>Eukaryota</taxon>
        <taxon>Metazoa</taxon>
        <taxon>Ecdysozoa</taxon>
        <taxon>Arthropoda</taxon>
        <taxon>Chelicerata</taxon>
        <taxon>Arachnida</taxon>
        <taxon>Araneae</taxon>
        <taxon>Araneomorphae</taxon>
        <taxon>Entelegynae</taxon>
        <taxon>Araneoidea</taxon>
        <taxon>Araneidae</taxon>
        <taxon>Araneus</taxon>
    </lineage>
</organism>
<evidence type="ECO:0000313" key="2">
    <source>
        <dbReference type="Proteomes" id="UP000499080"/>
    </source>
</evidence>
<gene>
    <name evidence="1" type="ORF">AVEN_171450_1</name>
</gene>
<sequence length="160" mass="17764">METFIFVSVFLQVLFCSIQVAVFGEYIFVLPILGYGILGELLKYTLSLMMSAWEEMSPGSNDESCSMKQSAVPVVQSRLLGQALDWKAKLVVEGSLTKRHAAPTVRNPLVWSFCKRLGLDARLEFPPHAVLLNAEDVPTVRKRDVYVLCQALGLEAQLAS</sequence>
<reference evidence="1 2" key="1">
    <citation type="journal article" date="2019" name="Sci. Rep.">
        <title>Orb-weaving spider Araneus ventricosus genome elucidates the spidroin gene catalogue.</title>
        <authorList>
            <person name="Kono N."/>
            <person name="Nakamura H."/>
            <person name="Ohtoshi R."/>
            <person name="Moran D.A.P."/>
            <person name="Shinohara A."/>
            <person name="Yoshida Y."/>
            <person name="Fujiwara M."/>
            <person name="Mori M."/>
            <person name="Tomita M."/>
            <person name="Arakawa K."/>
        </authorList>
    </citation>
    <scope>NUCLEOTIDE SEQUENCE [LARGE SCALE GENOMIC DNA]</scope>
</reference>
<comment type="caution">
    <text evidence="1">The sequence shown here is derived from an EMBL/GenBank/DDBJ whole genome shotgun (WGS) entry which is preliminary data.</text>
</comment>
<keyword evidence="2" id="KW-1185">Reference proteome</keyword>
<proteinExistence type="predicted"/>
<dbReference type="AlphaFoldDB" id="A0A4Y2D2Q3"/>
<protein>
    <submittedName>
        <fullName evidence="1">Uncharacterized protein</fullName>
    </submittedName>
</protein>
<name>A0A4Y2D2Q3_ARAVE</name>
<evidence type="ECO:0000313" key="1">
    <source>
        <dbReference type="EMBL" id="GBM10973.1"/>
    </source>
</evidence>